<sequence length="38" mass="4684">MLKNEFSIYFCFMEAVNSNGFINLDYEIFQQLYFTKKF</sequence>
<reference evidence="1 2" key="1">
    <citation type="submission" date="2013-01" db="EMBL/GenBank/DDBJ databases">
        <authorList>
            <person name="Harkins D.M."/>
            <person name="Durkin A.S."/>
            <person name="Brinkac L.M."/>
            <person name="Haft D.H."/>
            <person name="Selengut J.D."/>
            <person name="Sanka R."/>
            <person name="DePew J."/>
            <person name="Purushe J."/>
            <person name="Whelen A.C."/>
            <person name="Vinetz J.M."/>
            <person name="Sutton G.G."/>
            <person name="Nierman W.C."/>
            <person name="Fouts D.E."/>
        </authorList>
    </citation>
    <scope>NUCLEOTIDE SEQUENCE [LARGE SCALE GENOMIC DNA]</scope>
    <source>
        <strain evidence="1 2">2007001578</strain>
    </source>
</reference>
<comment type="caution">
    <text evidence="1">The sequence shown here is derived from an EMBL/GenBank/DDBJ whole genome shotgun (WGS) entry which is preliminary data.</text>
</comment>
<keyword evidence="2" id="KW-1185">Reference proteome</keyword>
<name>A0ABN0IY12_9LEPT</name>
<organism evidence="1 2">
    <name type="scientific">Leptospira noguchii str. 2007001578</name>
    <dbReference type="NCBI Taxonomy" id="1049974"/>
    <lineage>
        <taxon>Bacteria</taxon>
        <taxon>Pseudomonadati</taxon>
        <taxon>Spirochaetota</taxon>
        <taxon>Spirochaetia</taxon>
        <taxon>Leptospirales</taxon>
        <taxon>Leptospiraceae</taxon>
        <taxon>Leptospira</taxon>
    </lineage>
</organism>
<gene>
    <name evidence="1" type="ORF">LEP1GSC035_1184</name>
</gene>
<accession>A0ABN0IY12</accession>
<evidence type="ECO:0000313" key="1">
    <source>
        <dbReference type="EMBL" id="EMM99513.1"/>
    </source>
</evidence>
<dbReference type="EMBL" id="AHMH02000114">
    <property type="protein sequence ID" value="EMM99513.1"/>
    <property type="molecule type" value="Genomic_DNA"/>
</dbReference>
<dbReference type="Proteomes" id="UP000012099">
    <property type="component" value="Unassembled WGS sequence"/>
</dbReference>
<protein>
    <submittedName>
        <fullName evidence="1">Uncharacterized protein</fullName>
    </submittedName>
</protein>
<proteinExistence type="predicted"/>
<evidence type="ECO:0000313" key="2">
    <source>
        <dbReference type="Proteomes" id="UP000012099"/>
    </source>
</evidence>